<name>W6MXX5_9ASCO</name>
<accession>W6MXX5</accession>
<comment type="similarity">
    <text evidence="10">Belongs to the DHHC palmitoyltransferase family. SWF1 subfamily.</text>
</comment>
<gene>
    <name evidence="14" type="ORF">KUCA_T00005638001</name>
</gene>
<evidence type="ECO:0000313" key="15">
    <source>
        <dbReference type="Proteomes" id="UP000019384"/>
    </source>
</evidence>
<dbReference type="EC" id="2.3.1.225" evidence="12"/>
<organism evidence="14 15">
    <name type="scientific">Kuraishia capsulata CBS 1993</name>
    <dbReference type="NCBI Taxonomy" id="1382522"/>
    <lineage>
        <taxon>Eukaryota</taxon>
        <taxon>Fungi</taxon>
        <taxon>Dikarya</taxon>
        <taxon>Ascomycota</taxon>
        <taxon>Saccharomycotina</taxon>
        <taxon>Pichiomycetes</taxon>
        <taxon>Pichiales</taxon>
        <taxon>Pichiaceae</taxon>
        <taxon>Kuraishia</taxon>
    </lineage>
</organism>
<dbReference type="PANTHER" id="PTHR22883:SF489">
    <property type="entry name" value="PALMITOYLTRANSFERASE SWF1"/>
    <property type="match status" value="1"/>
</dbReference>
<evidence type="ECO:0000256" key="5">
    <source>
        <dbReference type="ARBA" id="ARBA00022989"/>
    </source>
</evidence>
<dbReference type="EMBL" id="HG793131">
    <property type="protein sequence ID" value="CDK29645.1"/>
    <property type="molecule type" value="Genomic_DNA"/>
</dbReference>
<comment type="catalytic activity">
    <reaction evidence="11 12">
        <text>L-cysteinyl-[protein] + hexadecanoyl-CoA = S-hexadecanoyl-L-cysteinyl-[protein] + CoA</text>
        <dbReference type="Rhea" id="RHEA:36683"/>
        <dbReference type="Rhea" id="RHEA-COMP:10131"/>
        <dbReference type="Rhea" id="RHEA-COMP:11032"/>
        <dbReference type="ChEBI" id="CHEBI:29950"/>
        <dbReference type="ChEBI" id="CHEBI:57287"/>
        <dbReference type="ChEBI" id="CHEBI:57379"/>
        <dbReference type="ChEBI" id="CHEBI:74151"/>
        <dbReference type="EC" id="2.3.1.225"/>
    </reaction>
</comment>
<dbReference type="GO" id="GO:0005794">
    <property type="term" value="C:Golgi apparatus"/>
    <property type="evidence" value="ECO:0007669"/>
    <property type="project" value="TreeGrafter"/>
</dbReference>
<dbReference type="PROSITE" id="PS50216">
    <property type="entry name" value="DHHC"/>
    <property type="match status" value="1"/>
</dbReference>
<dbReference type="GO" id="GO:0019706">
    <property type="term" value="F:protein-cysteine S-palmitoyltransferase activity"/>
    <property type="evidence" value="ECO:0007669"/>
    <property type="project" value="UniProtKB-EC"/>
</dbReference>
<sequence>MTSNLTWFDERFFGDRVSQILTHPFAYKVYGWLTPFLYVVVLFKCVQFFLKFTYIETILVYEDQFIDYTEDTRFWLIIVPSLLINVGSFTMAIITAPGDVESALLEEKDDELRRKKQQRLHNIFPYDGLIFFDFGQGCGEKMMRCPENAPQGYCRTCRLPKIARSKHCNSCGKCFLMFDHHCIWLNNCVGYKNYRYFLLFLSSCIWVFSYAVYMCHKALRYVVNSYYYNSAAKVAVIQSKFKLDVVVLERFRLLTDRDSFNWRCWWWVISDTSKQCEVTGILMIMCCLFIPLCAAFLGEHLWYLYLGVTTNETLKWDYVQHLVDMKALHRYDCTDTFKLSRREGKEGLYLIRDGVRFYRLSDGYDVTDSIDYSSGRVSAIQSIEDLDNIYDRGFWNNLKERIVLGVKI</sequence>
<reference evidence="14" key="2">
    <citation type="submission" date="2014-02" db="EMBL/GenBank/DDBJ databases">
        <title>Complete DNA sequence of /Kuraishia capsulata/ illustrates novel genomic features among budding yeasts (/Saccharomycotina/).</title>
        <authorList>
            <person name="Morales L."/>
            <person name="Noel B."/>
            <person name="Porcel B."/>
            <person name="Marcet-Houben M."/>
            <person name="Hullo M-F."/>
            <person name="Sacerdot C."/>
            <person name="Tekaia F."/>
            <person name="Leh-Louis V."/>
            <person name="Despons L."/>
            <person name="Khanna V."/>
            <person name="Aury J-M."/>
            <person name="Barbe V."/>
            <person name="Couloux A."/>
            <person name="Labadie K."/>
            <person name="Pelletier E."/>
            <person name="Souciet J-L."/>
            <person name="Boekhout T."/>
            <person name="Gabaldon T."/>
            <person name="Wincker P."/>
            <person name="Dujon B."/>
        </authorList>
    </citation>
    <scope>NUCLEOTIDE SEQUENCE</scope>
    <source>
        <strain evidence="14">CBS 1993</strain>
    </source>
</reference>
<evidence type="ECO:0000256" key="4">
    <source>
        <dbReference type="ARBA" id="ARBA00022824"/>
    </source>
</evidence>
<comment type="subcellular location">
    <subcellularLocation>
        <location evidence="1">Endoplasmic reticulum membrane</location>
        <topology evidence="1">Multi-pass membrane protein</topology>
    </subcellularLocation>
</comment>
<dbReference type="InterPro" id="IPR001594">
    <property type="entry name" value="Palmitoyltrfase_DHHC"/>
</dbReference>
<protein>
    <recommendedName>
        <fullName evidence="12">Palmitoyltransferase</fullName>
        <ecNumber evidence="12">2.3.1.225</ecNumber>
    </recommendedName>
</protein>
<dbReference type="OrthoDB" id="9909019at2759"/>
<keyword evidence="5 12" id="KW-1133">Transmembrane helix</keyword>
<proteinExistence type="inferred from homology"/>
<comment type="domain">
    <text evidence="12">The DHHC domain is required for palmitoyltransferase activity.</text>
</comment>
<dbReference type="InterPro" id="IPR039859">
    <property type="entry name" value="PFA4/ZDH16/20/ERF2-like"/>
</dbReference>
<dbReference type="RefSeq" id="XP_022461629.1">
    <property type="nucleotide sequence ID" value="XM_022600841.1"/>
</dbReference>
<dbReference type="AlphaFoldDB" id="W6MXX5"/>
<dbReference type="GO" id="GO:0005789">
    <property type="term" value="C:endoplasmic reticulum membrane"/>
    <property type="evidence" value="ECO:0007669"/>
    <property type="project" value="UniProtKB-SubCell"/>
</dbReference>
<dbReference type="HOGENOM" id="CLU_042181_2_0_1"/>
<dbReference type="Proteomes" id="UP000019384">
    <property type="component" value="Unassembled WGS sequence"/>
</dbReference>
<feature type="domain" description="Palmitoyltransferase DHHC" evidence="13">
    <location>
        <begin position="150"/>
        <end position="316"/>
    </location>
</feature>
<reference evidence="14" key="1">
    <citation type="submission" date="2013-12" db="EMBL/GenBank/DDBJ databases">
        <authorList>
            <person name="Genoscope - CEA"/>
        </authorList>
    </citation>
    <scope>NUCLEOTIDE SEQUENCE</scope>
    <source>
        <strain evidence="14">CBS 1993</strain>
    </source>
</reference>
<dbReference type="PANTHER" id="PTHR22883">
    <property type="entry name" value="ZINC FINGER DHHC DOMAIN CONTAINING PROTEIN"/>
    <property type="match status" value="1"/>
</dbReference>
<evidence type="ECO:0000256" key="2">
    <source>
        <dbReference type="ARBA" id="ARBA00022679"/>
    </source>
</evidence>
<dbReference type="Pfam" id="PF01529">
    <property type="entry name" value="DHHC"/>
    <property type="match status" value="1"/>
</dbReference>
<evidence type="ECO:0000256" key="11">
    <source>
        <dbReference type="ARBA" id="ARBA00048048"/>
    </source>
</evidence>
<evidence type="ECO:0000256" key="10">
    <source>
        <dbReference type="ARBA" id="ARBA00038463"/>
    </source>
</evidence>
<keyword evidence="2 12" id="KW-0808">Transferase</keyword>
<keyword evidence="8" id="KW-0449">Lipoprotein</keyword>
<keyword evidence="7" id="KW-0564">Palmitate</keyword>
<feature type="transmembrane region" description="Helical" evidence="12">
    <location>
        <begin position="74"/>
        <end position="96"/>
    </location>
</feature>
<dbReference type="STRING" id="1382522.W6MXX5"/>
<dbReference type="GeneID" id="34523017"/>
<keyword evidence="4" id="KW-0256">Endoplasmic reticulum</keyword>
<evidence type="ECO:0000256" key="1">
    <source>
        <dbReference type="ARBA" id="ARBA00004477"/>
    </source>
</evidence>
<keyword evidence="15" id="KW-1185">Reference proteome</keyword>
<feature type="transmembrane region" description="Helical" evidence="12">
    <location>
        <begin position="194"/>
        <end position="213"/>
    </location>
</feature>
<evidence type="ECO:0000256" key="8">
    <source>
        <dbReference type="ARBA" id="ARBA00023288"/>
    </source>
</evidence>
<feature type="transmembrane region" description="Helical" evidence="12">
    <location>
        <begin position="281"/>
        <end position="305"/>
    </location>
</feature>
<evidence type="ECO:0000256" key="3">
    <source>
        <dbReference type="ARBA" id="ARBA00022692"/>
    </source>
</evidence>
<evidence type="ECO:0000256" key="7">
    <source>
        <dbReference type="ARBA" id="ARBA00023139"/>
    </source>
</evidence>
<keyword evidence="3 12" id="KW-0812">Transmembrane</keyword>
<evidence type="ECO:0000256" key="12">
    <source>
        <dbReference type="RuleBase" id="RU079119"/>
    </source>
</evidence>
<keyword evidence="9 12" id="KW-0012">Acyltransferase</keyword>
<keyword evidence="6 12" id="KW-0472">Membrane</keyword>
<evidence type="ECO:0000313" key="14">
    <source>
        <dbReference type="EMBL" id="CDK29645.1"/>
    </source>
</evidence>
<evidence type="ECO:0000256" key="9">
    <source>
        <dbReference type="ARBA" id="ARBA00023315"/>
    </source>
</evidence>
<evidence type="ECO:0000259" key="13">
    <source>
        <dbReference type="Pfam" id="PF01529"/>
    </source>
</evidence>
<evidence type="ECO:0000256" key="6">
    <source>
        <dbReference type="ARBA" id="ARBA00023136"/>
    </source>
</evidence>
<dbReference type="GO" id="GO:0006612">
    <property type="term" value="P:protein targeting to membrane"/>
    <property type="evidence" value="ECO:0007669"/>
    <property type="project" value="TreeGrafter"/>
</dbReference>